<accession>A0ABT6QIF0</accession>
<protein>
    <submittedName>
        <fullName evidence="1">Uncharacterized protein</fullName>
    </submittedName>
</protein>
<keyword evidence="2" id="KW-1185">Reference proteome</keyword>
<name>A0ABT6QIF0_9PSED</name>
<dbReference type="RefSeq" id="WP_259494720.1">
    <property type="nucleotide sequence ID" value="NZ_JARBWL010000001.1"/>
</dbReference>
<dbReference type="EMBL" id="JARBWL010000001">
    <property type="protein sequence ID" value="MDI2590665.1"/>
    <property type="molecule type" value="Genomic_DNA"/>
</dbReference>
<gene>
    <name evidence="1" type="ORF">POF45_04345</name>
</gene>
<comment type="caution">
    <text evidence="1">The sequence shown here is derived from an EMBL/GenBank/DDBJ whole genome shotgun (WGS) entry which is preliminary data.</text>
</comment>
<dbReference type="Proteomes" id="UP001159100">
    <property type="component" value="Unassembled WGS sequence"/>
</dbReference>
<evidence type="ECO:0000313" key="2">
    <source>
        <dbReference type="Proteomes" id="UP001159100"/>
    </source>
</evidence>
<proteinExistence type="predicted"/>
<evidence type="ECO:0000313" key="1">
    <source>
        <dbReference type="EMBL" id="MDI2590665.1"/>
    </source>
</evidence>
<organism evidence="1 2">
    <name type="scientific">Pseudomonas fungipugnans</name>
    <dbReference type="NCBI Taxonomy" id="3024217"/>
    <lineage>
        <taxon>Bacteria</taxon>
        <taxon>Pseudomonadati</taxon>
        <taxon>Pseudomonadota</taxon>
        <taxon>Gammaproteobacteria</taxon>
        <taxon>Pseudomonadales</taxon>
        <taxon>Pseudomonadaceae</taxon>
        <taxon>Pseudomonas</taxon>
    </lineage>
</organism>
<sequence length="249" mass="27412">MQILVKLNGGHGTTVIELPDHSTRAAAMPLILAAYGLDPAAPVQPILLAASNSRPIGATEALQNEGNYQLIHRPQFVPQIDDEVLLLLTIRLNHLQAHPRPRHLIFISTGSHINGEKGALEAANQQCPDDVVKHCLGHDMSLSVMLIDADFQNPHQVGQIYHHDHNWQVSPPQLLLGKVRHFRHSVTDFKLSTYQSHLENWGQPSPQLAGFNLAALGDVTNDMGGQLVVRMYNGNITFNSQPDLPLGVY</sequence>
<reference evidence="1 2" key="1">
    <citation type="submission" date="2023-02" db="EMBL/GenBank/DDBJ databases">
        <title>Pseudomonas chrutzelriedensis sp. nov., a potently antifungal strain isolated from moss.</title>
        <authorList>
            <person name="Schnyder A."/>
            <person name="Kalawong R."/>
            <person name="Eberl L."/>
            <person name="Agnoli K."/>
        </authorList>
    </citation>
    <scope>NUCLEOTIDE SEQUENCE [LARGE SCALE GENOMIC DNA]</scope>
    <source>
        <strain evidence="1 2">681</strain>
    </source>
</reference>